<dbReference type="AlphaFoldDB" id="A0A4C1V0I1"/>
<comment type="caution">
    <text evidence="1">The sequence shown here is derived from an EMBL/GenBank/DDBJ whole genome shotgun (WGS) entry which is preliminary data.</text>
</comment>
<reference evidence="1 2" key="1">
    <citation type="journal article" date="2019" name="Commun. Biol.">
        <title>The bagworm genome reveals a unique fibroin gene that provides high tensile strength.</title>
        <authorList>
            <person name="Kono N."/>
            <person name="Nakamura H."/>
            <person name="Ohtoshi R."/>
            <person name="Tomita M."/>
            <person name="Numata K."/>
            <person name="Arakawa K."/>
        </authorList>
    </citation>
    <scope>NUCLEOTIDE SEQUENCE [LARGE SCALE GENOMIC DNA]</scope>
</reference>
<protein>
    <submittedName>
        <fullName evidence="1">Uncharacterized protein</fullName>
    </submittedName>
</protein>
<accession>A0A4C1V0I1</accession>
<keyword evidence="2" id="KW-1185">Reference proteome</keyword>
<evidence type="ECO:0000313" key="1">
    <source>
        <dbReference type="EMBL" id="GBP32263.1"/>
    </source>
</evidence>
<sequence length="170" mass="19396">MDKRACKPPENRWSSPPMHTRLLTGVTEALSASWTMFFACRTEADWLTEPTALTGSSRIVRPRSSLPVGDASREISKHRICFCGLCARRHFVGFGSFLRIRSPCSVSVFLEEKIIASFPERHYLCKLWLVYDSYTSSLLLAPHKLSNYYRVNTPNVLRQMALFIVAYAVM</sequence>
<name>A0A4C1V0I1_EUMVA</name>
<dbReference type="Proteomes" id="UP000299102">
    <property type="component" value="Unassembled WGS sequence"/>
</dbReference>
<proteinExistence type="predicted"/>
<evidence type="ECO:0000313" key="2">
    <source>
        <dbReference type="Proteomes" id="UP000299102"/>
    </source>
</evidence>
<dbReference type="EMBL" id="BGZK01000257">
    <property type="protein sequence ID" value="GBP32263.1"/>
    <property type="molecule type" value="Genomic_DNA"/>
</dbReference>
<organism evidence="1 2">
    <name type="scientific">Eumeta variegata</name>
    <name type="common">Bagworm moth</name>
    <name type="synonym">Eumeta japonica</name>
    <dbReference type="NCBI Taxonomy" id="151549"/>
    <lineage>
        <taxon>Eukaryota</taxon>
        <taxon>Metazoa</taxon>
        <taxon>Ecdysozoa</taxon>
        <taxon>Arthropoda</taxon>
        <taxon>Hexapoda</taxon>
        <taxon>Insecta</taxon>
        <taxon>Pterygota</taxon>
        <taxon>Neoptera</taxon>
        <taxon>Endopterygota</taxon>
        <taxon>Lepidoptera</taxon>
        <taxon>Glossata</taxon>
        <taxon>Ditrysia</taxon>
        <taxon>Tineoidea</taxon>
        <taxon>Psychidae</taxon>
        <taxon>Oiketicinae</taxon>
        <taxon>Eumeta</taxon>
    </lineage>
</organism>
<gene>
    <name evidence="1" type="ORF">EVAR_86095_1</name>
</gene>